<dbReference type="PROSITE" id="PS50181">
    <property type="entry name" value="FBOX"/>
    <property type="match status" value="1"/>
</dbReference>
<evidence type="ECO:0000259" key="2">
    <source>
        <dbReference type="PROSITE" id="PS50181"/>
    </source>
</evidence>
<proteinExistence type="predicted"/>
<comment type="caution">
    <text evidence="3">The sequence shown here is derived from an EMBL/GenBank/DDBJ whole genome shotgun (WGS) entry which is preliminary data.</text>
</comment>
<accession>A0ABN8SXD4</accession>
<dbReference type="Proteomes" id="UP001159427">
    <property type="component" value="Unassembled WGS sequence"/>
</dbReference>
<reference evidence="3 4" key="1">
    <citation type="submission" date="2022-05" db="EMBL/GenBank/DDBJ databases">
        <authorList>
            <consortium name="Genoscope - CEA"/>
            <person name="William W."/>
        </authorList>
    </citation>
    <scope>NUCLEOTIDE SEQUENCE [LARGE SCALE GENOMIC DNA]</scope>
</reference>
<sequence>MSKRTKQPQIHQFFGPSSARSETSKDNESFDQSSNSSSSLNESSSSAKRIRCSSDAETEKVTQTGTGSDDLPVTVARQNETTLSSSKQGATMMSLPREVLLEISKWLSLEERMTNLAPVCRYLYNVMHDSSLWRTVYSNTEFTLHSSLTSGVWTFQTAEAKATMEKVISVDQPDSQRTKIRDLCRTRWVERHEAYETFTLLLPSIVKTFEVILDE</sequence>
<feature type="compositionally biased region" description="Low complexity" evidence="1">
    <location>
        <begin position="33"/>
        <end position="47"/>
    </location>
</feature>
<keyword evidence="4" id="KW-1185">Reference proteome</keyword>
<evidence type="ECO:0000313" key="4">
    <source>
        <dbReference type="Proteomes" id="UP001159427"/>
    </source>
</evidence>
<feature type="domain" description="F-box" evidence="2">
    <location>
        <begin position="89"/>
        <end position="136"/>
    </location>
</feature>
<dbReference type="Gene3D" id="3.80.10.10">
    <property type="entry name" value="Ribonuclease Inhibitor"/>
    <property type="match status" value="1"/>
</dbReference>
<protein>
    <recommendedName>
        <fullName evidence="2">F-box domain-containing protein</fullName>
    </recommendedName>
</protein>
<dbReference type="InterPro" id="IPR001810">
    <property type="entry name" value="F-box_dom"/>
</dbReference>
<organism evidence="3 4">
    <name type="scientific">Porites evermanni</name>
    <dbReference type="NCBI Taxonomy" id="104178"/>
    <lineage>
        <taxon>Eukaryota</taxon>
        <taxon>Metazoa</taxon>
        <taxon>Cnidaria</taxon>
        <taxon>Anthozoa</taxon>
        <taxon>Hexacorallia</taxon>
        <taxon>Scleractinia</taxon>
        <taxon>Fungiina</taxon>
        <taxon>Poritidae</taxon>
        <taxon>Porites</taxon>
    </lineage>
</organism>
<feature type="region of interest" description="Disordered" evidence="1">
    <location>
        <begin position="1"/>
        <end position="74"/>
    </location>
</feature>
<dbReference type="InterPro" id="IPR032675">
    <property type="entry name" value="LRR_dom_sf"/>
</dbReference>
<evidence type="ECO:0000313" key="3">
    <source>
        <dbReference type="EMBL" id="CAH3195262.1"/>
    </source>
</evidence>
<dbReference type="SUPFAM" id="SSF81383">
    <property type="entry name" value="F-box domain"/>
    <property type="match status" value="1"/>
</dbReference>
<evidence type="ECO:0000256" key="1">
    <source>
        <dbReference type="SAM" id="MobiDB-lite"/>
    </source>
</evidence>
<gene>
    <name evidence="3" type="ORF">PEVE_00029789</name>
</gene>
<dbReference type="InterPro" id="IPR036047">
    <property type="entry name" value="F-box-like_dom_sf"/>
</dbReference>
<name>A0ABN8SXD4_9CNID</name>
<dbReference type="Pfam" id="PF12937">
    <property type="entry name" value="F-box-like"/>
    <property type="match status" value="1"/>
</dbReference>
<dbReference type="EMBL" id="CALNXI010004195">
    <property type="protein sequence ID" value="CAH3195262.1"/>
    <property type="molecule type" value="Genomic_DNA"/>
</dbReference>